<proteinExistence type="predicted"/>
<protein>
    <submittedName>
        <fullName evidence="1">Uncharacterized protein</fullName>
    </submittedName>
</protein>
<name>A0A819I7E8_9BILA</name>
<dbReference type="EMBL" id="CAJOAX010004526">
    <property type="protein sequence ID" value="CAF3909946.1"/>
    <property type="molecule type" value="Genomic_DNA"/>
</dbReference>
<reference evidence="1" key="1">
    <citation type="submission" date="2021-02" db="EMBL/GenBank/DDBJ databases">
        <authorList>
            <person name="Nowell W R."/>
        </authorList>
    </citation>
    <scope>NUCLEOTIDE SEQUENCE</scope>
</reference>
<dbReference type="Proteomes" id="UP000663823">
    <property type="component" value="Unassembled WGS sequence"/>
</dbReference>
<organism evidence="1 2">
    <name type="scientific">Rotaria sordida</name>
    <dbReference type="NCBI Taxonomy" id="392033"/>
    <lineage>
        <taxon>Eukaryota</taxon>
        <taxon>Metazoa</taxon>
        <taxon>Spiralia</taxon>
        <taxon>Gnathifera</taxon>
        <taxon>Rotifera</taxon>
        <taxon>Eurotatoria</taxon>
        <taxon>Bdelloidea</taxon>
        <taxon>Philodinida</taxon>
        <taxon>Philodinidae</taxon>
        <taxon>Rotaria</taxon>
    </lineage>
</organism>
<gene>
    <name evidence="1" type="ORF">OTI717_LOCUS24243</name>
</gene>
<accession>A0A819I7E8</accession>
<evidence type="ECO:0000313" key="2">
    <source>
        <dbReference type="Proteomes" id="UP000663823"/>
    </source>
</evidence>
<evidence type="ECO:0000313" key="1">
    <source>
        <dbReference type="EMBL" id="CAF3909946.1"/>
    </source>
</evidence>
<comment type="caution">
    <text evidence="1">The sequence shown here is derived from an EMBL/GenBank/DDBJ whole genome shotgun (WGS) entry which is preliminary data.</text>
</comment>
<sequence>MTISSMLFIQVKNRESIIILVKNMINLRALYFQGEDNKYSKYLWLTENVDEFHNANTSNKNDPIQWLKDRLPSMYLIVIDPDNVNSISI</sequence>
<dbReference type="AlphaFoldDB" id="A0A819I7E8"/>